<evidence type="ECO:0000313" key="2">
    <source>
        <dbReference type="Proteomes" id="UP000182484"/>
    </source>
</evidence>
<reference evidence="1 2" key="1">
    <citation type="submission" date="2016-09" db="EMBL/GenBank/DDBJ databases">
        <authorList>
            <person name="Kumanski S."/>
            <person name="Beatrice B."/>
        </authorList>
    </citation>
    <scope>NUCLEOTIDE SEQUENCE [LARGE SCALE GENOMIC DNA]</scope>
    <source>
        <strain evidence="1">Mankind</strain>
    </source>
</reference>
<evidence type="ECO:0000313" key="1">
    <source>
        <dbReference type="EMBL" id="SCW08405.1"/>
    </source>
</evidence>
<organism evidence="1 2">
    <name type="scientific">Neisseria gonorrhoeae</name>
    <dbReference type="NCBI Taxonomy" id="485"/>
    <lineage>
        <taxon>Bacteria</taxon>
        <taxon>Pseudomonadati</taxon>
        <taxon>Pseudomonadota</taxon>
        <taxon>Betaproteobacteria</taxon>
        <taxon>Neisseriales</taxon>
        <taxon>Neisseriaceae</taxon>
        <taxon>Neisseria</taxon>
    </lineage>
</organism>
<sequence length="48" mass="5201">MGMWRAAEIINAADCHTFEIYSGLNLNRYGVASPCRTSCTVCGFVALS</sequence>
<dbReference type="Proteomes" id="UP000182484">
    <property type="component" value="Unassembled WGS sequence"/>
</dbReference>
<comment type="caution">
    <text evidence="1">The sequence shown here is derived from an EMBL/GenBank/DDBJ whole genome shotgun (WGS) entry which is preliminary data.</text>
</comment>
<dbReference type="AlphaFoldDB" id="A0AB74EMN7"/>
<protein>
    <submittedName>
        <fullName evidence="1">Uncharacterized protein</fullName>
    </submittedName>
</protein>
<name>A0AB74EMN7_NEIGO</name>
<accession>A0AB74EMN7</accession>
<dbReference type="EMBL" id="FMTB01000002">
    <property type="protein sequence ID" value="SCW08405.1"/>
    <property type="molecule type" value="Genomic_DNA"/>
</dbReference>
<gene>
    <name evidence="1" type="ORF">ESCNG_100059</name>
</gene>
<dbReference type="GeneID" id="89846194"/>
<proteinExistence type="predicted"/>
<dbReference type="RefSeq" id="WP_162488837.1">
    <property type="nucleotide sequence ID" value="NZ_AP023069.1"/>
</dbReference>